<proteinExistence type="predicted"/>
<feature type="signal peptide" evidence="1">
    <location>
        <begin position="1"/>
        <end position="27"/>
    </location>
</feature>
<keyword evidence="3" id="KW-1185">Reference proteome</keyword>
<gene>
    <name evidence="2" type="ORF">V1264_009115</name>
</gene>
<evidence type="ECO:0000256" key="1">
    <source>
        <dbReference type="SAM" id="SignalP"/>
    </source>
</evidence>
<protein>
    <submittedName>
        <fullName evidence="2">Uncharacterized protein</fullName>
    </submittedName>
</protein>
<dbReference type="Proteomes" id="UP001374579">
    <property type="component" value="Unassembled WGS sequence"/>
</dbReference>
<feature type="chain" id="PRO_5042813027" evidence="1">
    <location>
        <begin position="28"/>
        <end position="169"/>
    </location>
</feature>
<dbReference type="AlphaFoldDB" id="A0AAN9ARL5"/>
<name>A0AAN9ARL5_9CAEN</name>
<reference evidence="2 3" key="1">
    <citation type="submission" date="2024-02" db="EMBL/GenBank/DDBJ databases">
        <title>Chromosome-scale genome assembly of the rough periwinkle Littorina saxatilis.</title>
        <authorList>
            <person name="De Jode A."/>
            <person name="Faria R."/>
            <person name="Formenti G."/>
            <person name="Sims Y."/>
            <person name="Smith T.P."/>
            <person name="Tracey A."/>
            <person name="Wood J.M.D."/>
            <person name="Zagrodzka Z.B."/>
            <person name="Johannesson K."/>
            <person name="Butlin R.K."/>
            <person name="Leder E.H."/>
        </authorList>
    </citation>
    <scope>NUCLEOTIDE SEQUENCE [LARGE SCALE GENOMIC DNA]</scope>
    <source>
        <strain evidence="2">Snail1</strain>
        <tissue evidence="2">Muscle</tissue>
    </source>
</reference>
<keyword evidence="1" id="KW-0732">Signal</keyword>
<organism evidence="2 3">
    <name type="scientific">Littorina saxatilis</name>
    <dbReference type="NCBI Taxonomy" id="31220"/>
    <lineage>
        <taxon>Eukaryota</taxon>
        <taxon>Metazoa</taxon>
        <taxon>Spiralia</taxon>
        <taxon>Lophotrochozoa</taxon>
        <taxon>Mollusca</taxon>
        <taxon>Gastropoda</taxon>
        <taxon>Caenogastropoda</taxon>
        <taxon>Littorinimorpha</taxon>
        <taxon>Littorinoidea</taxon>
        <taxon>Littorinidae</taxon>
        <taxon>Littorina</taxon>
    </lineage>
</organism>
<evidence type="ECO:0000313" key="2">
    <source>
        <dbReference type="EMBL" id="KAK7091434.1"/>
    </source>
</evidence>
<comment type="caution">
    <text evidence="2">The sequence shown here is derived from an EMBL/GenBank/DDBJ whole genome shotgun (WGS) entry which is preliminary data.</text>
</comment>
<sequence length="169" mass="19091">MEVSVVVSMKDLLHLCLVILGINSVFGNGKNPVVRFKDIPFQQKTKILNKTITCGDGTWGKFTTLTYTCDDIKVDGLRLAYGYYPGWGVNENCQETKGAQELAQLCKLMLRTEDKHKELYGAIVNNATCRYTEAERLMFTKKSKRRHVWKLMPSGGNGWLSSLSCMVRS</sequence>
<evidence type="ECO:0000313" key="3">
    <source>
        <dbReference type="Proteomes" id="UP001374579"/>
    </source>
</evidence>
<accession>A0AAN9ARL5</accession>
<dbReference type="EMBL" id="JBAMIC010000022">
    <property type="protein sequence ID" value="KAK7091434.1"/>
    <property type="molecule type" value="Genomic_DNA"/>
</dbReference>